<protein>
    <submittedName>
        <fullName evidence="2">Alpha/beta hydrolase fold</fullName>
    </submittedName>
</protein>
<organism evidence="2 3">
    <name type="scientific">Vibrio antiquarius (strain Ex25)</name>
    <dbReference type="NCBI Taxonomy" id="150340"/>
    <lineage>
        <taxon>Bacteria</taxon>
        <taxon>Pseudomonadati</taxon>
        <taxon>Pseudomonadota</taxon>
        <taxon>Gammaproteobacteria</taxon>
        <taxon>Vibrionales</taxon>
        <taxon>Vibrionaceae</taxon>
        <taxon>Vibrio</taxon>
        <taxon>Vibrio diabolicus subgroup</taxon>
    </lineage>
</organism>
<dbReference type="SUPFAM" id="SSF53474">
    <property type="entry name" value="alpha/beta-Hydrolases"/>
    <property type="match status" value="1"/>
</dbReference>
<feature type="domain" description="AB hydrolase-1" evidence="1">
    <location>
        <begin position="24"/>
        <end position="259"/>
    </location>
</feature>
<dbReference type="GO" id="GO:0016787">
    <property type="term" value="F:hydrolase activity"/>
    <property type="evidence" value="ECO:0007669"/>
    <property type="project" value="UniProtKB-KW"/>
</dbReference>
<dbReference type="PANTHER" id="PTHR43798:SF29">
    <property type="entry name" value="AB HYDROLASE-1 DOMAIN-CONTAINING PROTEIN"/>
    <property type="match status" value="1"/>
</dbReference>
<reference evidence="3" key="1">
    <citation type="submission" date="2006-10" db="EMBL/GenBank/DDBJ databases">
        <authorList>
            <person name="Heidelberg J."/>
            <person name="Sebastian Y."/>
        </authorList>
    </citation>
    <scope>NUCLEOTIDE SEQUENCE [LARGE SCALE GENOMIC DNA]</scope>
    <source>
        <strain evidence="3">EX25</strain>
    </source>
</reference>
<keyword evidence="2" id="KW-0378">Hydrolase</keyword>
<evidence type="ECO:0000259" key="1">
    <source>
        <dbReference type="Pfam" id="PF00561"/>
    </source>
</evidence>
<evidence type="ECO:0000313" key="2">
    <source>
        <dbReference type="EMBL" id="EDN55989.1"/>
    </source>
</evidence>
<dbReference type="InterPro" id="IPR000073">
    <property type="entry name" value="AB_hydrolase_1"/>
</dbReference>
<dbReference type="PANTHER" id="PTHR43798">
    <property type="entry name" value="MONOACYLGLYCEROL LIPASE"/>
    <property type="match status" value="1"/>
</dbReference>
<keyword evidence="3" id="KW-1185">Reference proteome</keyword>
<dbReference type="EMBL" id="DS267856">
    <property type="protein sequence ID" value="EDN55989.1"/>
    <property type="molecule type" value="Genomic_DNA"/>
</dbReference>
<dbReference type="Pfam" id="PF00561">
    <property type="entry name" value="Abhydrolase_1"/>
    <property type="match status" value="1"/>
</dbReference>
<evidence type="ECO:0000313" key="3">
    <source>
        <dbReference type="Proteomes" id="UP000242664"/>
    </source>
</evidence>
<name>A0ABM9WRK0_VIBAE</name>
<dbReference type="InterPro" id="IPR029058">
    <property type="entry name" value="AB_hydrolase_fold"/>
</dbReference>
<dbReference type="Proteomes" id="UP000242664">
    <property type="component" value="Unassembled WGS sequence"/>
</dbReference>
<accession>A0ABM9WRK0</accession>
<dbReference type="InterPro" id="IPR050266">
    <property type="entry name" value="AB_hydrolase_sf"/>
</dbReference>
<proteinExistence type="predicted"/>
<dbReference type="PRINTS" id="PR00412">
    <property type="entry name" value="EPOXHYDRLASE"/>
</dbReference>
<dbReference type="PRINTS" id="PR00111">
    <property type="entry name" value="ABHYDROLASE"/>
</dbReference>
<dbReference type="InterPro" id="IPR000639">
    <property type="entry name" value="Epox_hydrolase-like"/>
</dbReference>
<gene>
    <name evidence="2" type="ORF">VEx25_0262</name>
</gene>
<sequence>MDITMNKFEIEGQQLAYLDKGDGPALLFGHSYLWDSQMWAPQIEVLSQSYRCIVPDLWAHGESEAAPASTKSLVDYAQHMLALMDHLDIEEFSVVGLSVGGMWGAELTAQAPQRVKSLVLMDTFIGWEPEVTYKKYFAMLDTISQVQAVPAPIIEAVVPLFFANNVDQDNPELVASFKRSLEDLNGELAVEVARMGRMVFGRRDVIEDSEKFALPTLIAVGCEDKPRPVFESYLMKDCITGSELVEIPQAGHISCLEQPEFVNQMLLNFLNRVHA</sequence>
<dbReference type="Gene3D" id="3.40.50.1820">
    <property type="entry name" value="alpha/beta hydrolase"/>
    <property type="match status" value="1"/>
</dbReference>